<feature type="domain" description="Alcohol dehydrogenase iron-type/glycerol dehydrogenase GldA" evidence="3">
    <location>
        <begin position="10"/>
        <end position="155"/>
    </location>
</feature>
<evidence type="ECO:0008006" key="7">
    <source>
        <dbReference type="Google" id="ProtNLM"/>
    </source>
</evidence>
<evidence type="ECO:0000259" key="4">
    <source>
        <dbReference type="Pfam" id="PF25137"/>
    </source>
</evidence>
<name>A0AA35Q5P3_9HYPO</name>
<dbReference type="Pfam" id="PF25137">
    <property type="entry name" value="ADH_Fe_C"/>
    <property type="match status" value="1"/>
</dbReference>
<dbReference type="InterPro" id="IPR039697">
    <property type="entry name" value="Alcohol_dehydrogenase_Fe"/>
</dbReference>
<proteinExistence type="predicted"/>
<dbReference type="InterPro" id="IPR056798">
    <property type="entry name" value="ADH_Fe_C"/>
</dbReference>
<dbReference type="GO" id="GO:0018506">
    <property type="term" value="F:maleylacetate reductase activity"/>
    <property type="evidence" value="ECO:0007669"/>
    <property type="project" value="InterPro"/>
</dbReference>
<evidence type="ECO:0000259" key="3">
    <source>
        <dbReference type="Pfam" id="PF00465"/>
    </source>
</evidence>
<reference evidence="5" key="1">
    <citation type="submission" date="2023-01" db="EMBL/GenBank/DDBJ databases">
        <authorList>
            <person name="Piombo E."/>
        </authorList>
    </citation>
    <scope>NUCLEOTIDE SEQUENCE</scope>
</reference>
<dbReference type="EMBL" id="CABFNP030001210">
    <property type="protein sequence ID" value="CAI6092460.1"/>
    <property type="molecule type" value="Genomic_DNA"/>
</dbReference>
<evidence type="ECO:0000256" key="1">
    <source>
        <dbReference type="ARBA" id="ARBA00023002"/>
    </source>
</evidence>
<dbReference type="SUPFAM" id="SSF56796">
    <property type="entry name" value="Dehydroquinate synthase-like"/>
    <property type="match status" value="1"/>
</dbReference>
<evidence type="ECO:0000313" key="6">
    <source>
        <dbReference type="Proteomes" id="UP001160390"/>
    </source>
</evidence>
<dbReference type="GO" id="GO:0046872">
    <property type="term" value="F:metal ion binding"/>
    <property type="evidence" value="ECO:0007669"/>
    <property type="project" value="InterPro"/>
</dbReference>
<dbReference type="PANTHER" id="PTHR11496">
    <property type="entry name" value="ALCOHOL DEHYDROGENASE"/>
    <property type="match status" value="1"/>
</dbReference>
<comment type="caution">
    <text evidence="5">The sequence shown here is derived from an EMBL/GenBank/DDBJ whole genome shotgun (WGS) entry which is preliminary data.</text>
</comment>
<feature type="domain" description="Fe-containing alcohol dehydrogenase-like C-terminal" evidence="4">
    <location>
        <begin position="168"/>
        <end position="339"/>
    </location>
</feature>
<accession>A0AA35Q5P3</accession>
<gene>
    <name evidence="5" type="ORF">CCHLO57077_00017659</name>
</gene>
<dbReference type="InterPro" id="IPR034786">
    <property type="entry name" value="MAR"/>
</dbReference>
<protein>
    <recommendedName>
        <fullName evidence="7">Maleylacetate reductase</fullName>
    </recommendedName>
</protein>
<dbReference type="Gene3D" id="3.40.50.1970">
    <property type="match status" value="1"/>
</dbReference>
<dbReference type="AlphaFoldDB" id="A0AA35Q5P3"/>
<dbReference type="CDD" id="cd08177">
    <property type="entry name" value="MAR"/>
    <property type="match status" value="1"/>
</dbReference>
<dbReference type="InterPro" id="IPR001670">
    <property type="entry name" value="ADH_Fe/GldA"/>
</dbReference>
<keyword evidence="1" id="KW-0560">Oxidoreductase</keyword>
<dbReference type="Proteomes" id="UP001160390">
    <property type="component" value="Unassembled WGS sequence"/>
</dbReference>
<dbReference type="GO" id="GO:0004022">
    <property type="term" value="F:alcohol dehydrogenase (NAD+) activity"/>
    <property type="evidence" value="ECO:0007669"/>
    <property type="project" value="TreeGrafter"/>
</dbReference>
<sequence length="349" mass="37184">MELFTYQMNPSRVVFGSGTINRAPSELSRLKLSKPFLLSTPSRTPHIQDLSKVLEARSITPTGVFTEATMHTPVAVTEKAVAEAQAAGSDCVISPGGGSTIGLGKAISARTGLYHLCIPTTYAGSEVTPILGETEMGEKTTYSNPSILPGTVIYDVDLTMTLPVGFSAISGVNAIAHAVEAMYAENSNPIIRMLAQEGVRALAESLPQIINDPSHQDARRAALYGSWLCGTCPGNVGMSLHHKLCHAIGGTLSLPHAETHTIVLPHVLSYEAPKVPGAMEALAMGLNILLKKLKVPRDLESLGVKEGDIPKIVAAAVKKPYYSPRAVEEKLLTELVRRAWAGELARADF</sequence>
<evidence type="ECO:0000256" key="2">
    <source>
        <dbReference type="ARBA" id="ARBA00023027"/>
    </source>
</evidence>
<evidence type="ECO:0000313" key="5">
    <source>
        <dbReference type="EMBL" id="CAI6092460.1"/>
    </source>
</evidence>
<dbReference type="Gene3D" id="1.20.1090.10">
    <property type="entry name" value="Dehydroquinate synthase-like - alpha domain"/>
    <property type="match status" value="1"/>
</dbReference>
<keyword evidence="2" id="KW-0520">NAD</keyword>
<organism evidence="5 6">
    <name type="scientific">Clonostachys chloroleuca</name>
    <dbReference type="NCBI Taxonomy" id="1926264"/>
    <lineage>
        <taxon>Eukaryota</taxon>
        <taxon>Fungi</taxon>
        <taxon>Dikarya</taxon>
        <taxon>Ascomycota</taxon>
        <taxon>Pezizomycotina</taxon>
        <taxon>Sordariomycetes</taxon>
        <taxon>Hypocreomycetidae</taxon>
        <taxon>Hypocreales</taxon>
        <taxon>Bionectriaceae</taxon>
        <taxon>Clonostachys</taxon>
    </lineage>
</organism>
<dbReference type="PANTHER" id="PTHR11496:SF105">
    <property type="entry name" value="REDUCTASE, PUTATIVE (AFU_ORTHOLOGUE AFUA_6G07090)-RELATED"/>
    <property type="match status" value="1"/>
</dbReference>
<dbReference type="GO" id="GO:0005739">
    <property type="term" value="C:mitochondrion"/>
    <property type="evidence" value="ECO:0007669"/>
    <property type="project" value="TreeGrafter"/>
</dbReference>
<dbReference type="Pfam" id="PF00465">
    <property type="entry name" value="Fe-ADH"/>
    <property type="match status" value="1"/>
</dbReference>
<keyword evidence="6" id="KW-1185">Reference proteome</keyword>